<dbReference type="OrthoDB" id="5107506at2"/>
<feature type="compositionally biased region" description="Low complexity" evidence="1">
    <location>
        <begin position="774"/>
        <end position="801"/>
    </location>
</feature>
<accession>A0A2V4P2C8</accession>
<dbReference type="AlphaFoldDB" id="A0A2V4P2C8"/>
<feature type="transmembrane region" description="Helical" evidence="2">
    <location>
        <begin position="811"/>
        <end position="838"/>
    </location>
</feature>
<feature type="region of interest" description="Disordered" evidence="1">
    <location>
        <begin position="712"/>
        <end position="801"/>
    </location>
</feature>
<dbReference type="Gene3D" id="3.40.190.10">
    <property type="entry name" value="Periplasmic binding protein-like II"/>
    <property type="match status" value="2"/>
</dbReference>
<keyword evidence="4" id="KW-1185">Reference proteome</keyword>
<feature type="compositionally biased region" description="Gly residues" evidence="1">
    <location>
        <begin position="747"/>
        <end position="773"/>
    </location>
</feature>
<protein>
    <recommendedName>
        <fullName evidence="5">PBP domain-containing protein</fullName>
    </recommendedName>
</protein>
<feature type="compositionally biased region" description="Polar residues" evidence="1">
    <location>
        <begin position="724"/>
        <end position="736"/>
    </location>
</feature>
<comment type="caution">
    <text evidence="3">The sequence shown here is derived from an EMBL/GenBank/DDBJ whole genome shotgun (WGS) entry which is preliminary data.</text>
</comment>
<evidence type="ECO:0000256" key="2">
    <source>
        <dbReference type="SAM" id="Phobius"/>
    </source>
</evidence>
<organism evidence="3 4">
    <name type="scientific">Streptomyces tateyamensis</name>
    <dbReference type="NCBI Taxonomy" id="565073"/>
    <lineage>
        <taxon>Bacteria</taxon>
        <taxon>Bacillati</taxon>
        <taxon>Actinomycetota</taxon>
        <taxon>Actinomycetes</taxon>
        <taxon>Kitasatosporales</taxon>
        <taxon>Streptomycetaceae</taxon>
        <taxon>Streptomyces</taxon>
    </lineage>
</organism>
<dbReference type="SUPFAM" id="SSF53850">
    <property type="entry name" value="Periplasmic binding protein-like II"/>
    <property type="match status" value="1"/>
</dbReference>
<name>A0A2V4P2C8_9ACTN</name>
<dbReference type="Proteomes" id="UP000248039">
    <property type="component" value="Unassembled WGS sequence"/>
</dbReference>
<sequence length="852" mass="86995">MRVRDRSPRGLGWWSRAWLAATAAWSLLAVLALLPAGAGTVPQAHADSGAKTVQGPARWQPDTQTYGPNGSVTVSQVDNLVDQVVHVSWTGFTTTVQNGVPTTVPGLLDINKMYQVRVYQCRGVNPKPTDCYGSTVYGGNPALGFQQNRPAPGVTSPDLPSNMAIAVTGADGTGSADIEVWSSVQSSSLGCDAAHACSLVVEPNYGGDSAGIGALINGDPTGAINCADHSFDTTDSVSLATDSMLVGSNATTGLATGEACAWNERAVVPLSFAPTASSCKAATTDFATAGLPMAQRALQQWRAGACLGGSPIYAGYTALAEPQARGAFLQGGGAEVALTARPDTGPAPRPYVYAPLADSGISVVFAVDDPGTGRQITHLRLDARLLAKELTQSYAQVAPSVQAASIAGNPRCLFEDPEFLTLNPPSAIAPAQWPSCDIHNPSSLPIVIGQSSDMIYQLTSWIAADNDAQRFLQGEVDEWGMHVDPFYLRPAFSGYPTDLLIPQDNTGFQKVENGRTIDEHEKQYEWSPVLGSLDDAARRFLTATPTCLSPVLDGSGSHPRCPASTVGTRQLIAVLDTADAKAFSLPEAELRNPAGGFVAPTATSMQAAVDDMATDPATGTRLLPYGVPQTGFAKDAAAYPLTTVQYAMLPTSGLGDAKALTVSRFFQKVTDPGGGQLYGRDPGKLGPGYLGLTAGQLADARAALTHVAAQDGALPGNQKPASPAPQSGTGNGSTVVAPTSAADTGTSTGGGSAGGQGTGAEQGGGTGSTGSTGGTATTPRPSTAASPSRTTSIAPIAAGSPAPDRAGLARMLLPTVLIAGGVLLVGGPAALLLAGTAAGGRVLTRLRRLIGG</sequence>
<gene>
    <name evidence="3" type="ORF">C7C46_21085</name>
</gene>
<evidence type="ECO:0008006" key="5">
    <source>
        <dbReference type="Google" id="ProtNLM"/>
    </source>
</evidence>
<keyword evidence="2" id="KW-1133">Transmembrane helix</keyword>
<proteinExistence type="predicted"/>
<evidence type="ECO:0000313" key="3">
    <source>
        <dbReference type="EMBL" id="PYC76889.1"/>
    </source>
</evidence>
<dbReference type="RefSeq" id="WP_110671444.1">
    <property type="nucleotide sequence ID" value="NZ_PYBW01000080.1"/>
</dbReference>
<evidence type="ECO:0000256" key="1">
    <source>
        <dbReference type="SAM" id="MobiDB-lite"/>
    </source>
</evidence>
<feature type="compositionally biased region" description="Low complexity" evidence="1">
    <location>
        <begin position="737"/>
        <end position="746"/>
    </location>
</feature>
<dbReference type="EMBL" id="PYBW01000080">
    <property type="protein sequence ID" value="PYC76889.1"/>
    <property type="molecule type" value="Genomic_DNA"/>
</dbReference>
<keyword evidence="2" id="KW-0812">Transmembrane</keyword>
<feature type="region of interest" description="Disordered" evidence="1">
    <location>
        <begin position="44"/>
        <end position="63"/>
    </location>
</feature>
<reference evidence="3 4" key="1">
    <citation type="submission" date="2018-03" db="EMBL/GenBank/DDBJ databases">
        <title>Bioinformatic expansion and discovery of thiopeptide antibiotics.</title>
        <authorList>
            <person name="Schwalen C.J."/>
            <person name="Hudson G.A."/>
            <person name="Mitchell D.A."/>
        </authorList>
    </citation>
    <scope>NUCLEOTIDE SEQUENCE [LARGE SCALE GENOMIC DNA]</scope>
    <source>
        <strain evidence="3 4">ATCC 21389</strain>
    </source>
</reference>
<evidence type="ECO:0000313" key="4">
    <source>
        <dbReference type="Proteomes" id="UP000248039"/>
    </source>
</evidence>
<keyword evidence="2" id="KW-0472">Membrane</keyword>